<keyword evidence="2 4" id="KW-0863">Zinc-finger</keyword>
<dbReference type="Pfam" id="PF00096">
    <property type="entry name" value="zf-C2H2"/>
    <property type="match status" value="2"/>
</dbReference>
<evidence type="ECO:0000256" key="4">
    <source>
        <dbReference type="PROSITE-ProRule" id="PRU00042"/>
    </source>
</evidence>
<keyword evidence="1" id="KW-0479">Metal-binding</keyword>
<dbReference type="FunFam" id="3.30.160.60:FF:000515">
    <property type="entry name" value="early growth response protein 4"/>
    <property type="match status" value="1"/>
</dbReference>
<dbReference type="PROSITE" id="PS00028">
    <property type="entry name" value="ZINC_FINGER_C2H2_1"/>
    <property type="match status" value="3"/>
</dbReference>
<feature type="domain" description="C2H2-type" evidence="6">
    <location>
        <begin position="136"/>
        <end position="163"/>
    </location>
</feature>
<proteinExistence type="evidence at transcript level"/>
<feature type="region of interest" description="Disordered" evidence="5">
    <location>
        <begin position="1"/>
        <end position="20"/>
    </location>
</feature>
<dbReference type="GO" id="GO:0008270">
    <property type="term" value="F:zinc ion binding"/>
    <property type="evidence" value="ECO:0007669"/>
    <property type="project" value="UniProtKB-KW"/>
</dbReference>
<organism evidence="7">
    <name type="scientific">Rhipicephalus pulchellus</name>
    <name type="common">Yellow backed tick</name>
    <name type="synonym">Dermacentor pulchellus</name>
    <dbReference type="NCBI Taxonomy" id="72859"/>
    <lineage>
        <taxon>Eukaryota</taxon>
        <taxon>Metazoa</taxon>
        <taxon>Ecdysozoa</taxon>
        <taxon>Arthropoda</taxon>
        <taxon>Chelicerata</taxon>
        <taxon>Arachnida</taxon>
        <taxon>Acari</taxon>
        <taxon>Parasitiformes</taxon>
        <taxon>Ixodida</taxon>
        <taxon>Ixodoidea</taxon>
        <taxon>Ixodidae</taxon>
        <taxon>Rhipicephalinae</taxon>
        <taxon>Rhipicephalus</taxon>
        <taxon>Rhipicephalus</taxon>
    </lineage>
</organism>
<protein>
    <submittedName>
        <fullName evidence="7">Putative zinc finger and btb domain-containing protein 48</fullName>
    </submittedName>
</protein>
<evidence type="ECO:0000259" key="6">
    <source>
        <dbReference type="PROSITE" id="PS50157"/>
    </source>
</evidence>
<evidence type="ECO:0000256" key="5">
    <source>
        <dbReference type="SAM" id="MobiDB-lite"/>
    </source>
</evidence>
<evidence type="ECO:0000313" key="7">
    <source>
        <dbReference type="EMBL" id="JAA55630.1"/>
    </source>
</evidence>
<accession>L7LV11</accession>
<reference evidence="7" key="1">
    <citation type="submission" date="2012-11" db="EMBL/GenBank/DDBJ databases">
        <authorList>
            <person name="Lucero-Rivera Y.E."/>
            <person name="Tovar-Ramirez D."/>
        </authorList>
    </citation>
    <scope>NUCLEOTIDE SEQUENCE</scope>
    <source>
        <tissue evidence="7">Salivary gland</tissue>
    </source>
</reference>
<evidence type="ECO:0000256" key="2">
    <source>
        <dbReference type="ARBA" id="ARBA00022771"/>
    </source>
</evidence>
<dbReference type="SUPFAM" id="SSF57667">
    <property type="entry name" value="beta-beta-alpha zinc fingers"/>
    <property type="match status" value="2"/>
</dbReference>
<dbReference type="GO" id="GO:0000981">
    <property type="term" value="F:DNA-binding transcription factor activity, RNA polymerase II-specific"/>
    <property type="evidence" value="ECO:0007669"/>
    <property type="project" value="TreeGrafter"/>
</dbReference>
<reference evidence="7" key="2">
    <citation type="journal article" date="2015" name="J. Proteomics">
        <title>Sexual differences in the sialomes of the zebra tick, Rhipicephalus pulchellus.</title>
        <authorList>
            <person name="Tan A.W."/>
            <person name="Francischetti I.M."/>
            <person name="Slovak M."/>
            <person name="Kini R.M."/>
            <person name="Ribeiro J.M."/>
        </authorList>
    </citation>
    <scope>NUCLEOTIDE SEQUENCE</scope>
    <source>
        <tissue evidence="7">Salivary gland</tissue>
    </source>
</reference>
<dbReference type="EMBL" id="GACK01009404">
    <property type="protein sequence ID" value="JAA55630.1"/>
    <property type="molecule type" value="mRNA"/>
</dbReference>
<dbReference type="PANTHER" id="PTHR23235">
    <property type="entry name" value="KRUEPPEL-LIKE TRANSCRIPTION FACTOR"/>
    <property type="match status" value="1"/>
</dbReference>
<evidence type="ECO:0000256" key="1">
    <source>
        <dbReference type="ARBA" id="ARBA00022723"/>
    </source>
</evidence>
<dbReference type="SMART" id="SM00355">
    <property type="entry name" value="ZnF_C2H2"/>
    <property type="match status" value="3"/>
</dbReference>
<dbReference type="InterPro" id="IPR013087">
    <property type="entry name" value="Znf_C2H2_type"/>
</dbReference>
<evidence type="ECO:0000256" key="3">
    <source>
        <dbReference type="ARBA" id="ARBA00022833"/>
    </source>
</evidence>
<keyword evidence="3" id="KW-0862">Zinc</keyword>
<dbReference type="PROSITE" id="PS50157">
    <property type="entry name" value="ZINC_FINGER_C2H2_2"/>
    <property type="match status" value="2"/>
</dbReference>
<dbReference type="InterPro" id="IPR036236">
    <property type="entry name" value="Znf_C2H2_sf"/>
</dbReference>
<dbReference type="PANTHER" id="PTHR23235:SF120">
    <property type="entry name" value="KRUPPEL-LIKE FACTOR 15"/>
    <property type="match status" value="1"/>
</dbReference>
<feature type="domain" description="C2H2-type" evidence="6">
    <location>
        <begin position="108"/>
        <end position="135"/>
    </location>
</feature>
<sequence length="194" mass="22395">MLPKQGPRADCSSTGTRNNRRVLRYHSHSTGQQKNRYVLGTLPTVIEIPHILIALINKTSVCNGTIRWRHGPDRHVGYLSAREAEHVPPTDSSGSNMRLPENVDTGLHRCSYCNRFFRARSNLTAHLRIHAGERPYKCHLCHHGFTQRTNLVHHLRTHTGERPFQCRFCPRTFARKLPCKYHEIRRHLKGNSVV</sequence>
<dbReference type="Gene3D" id="3.30.160.60">
    <property type="entry name" value="Classic Zinc Finger"/>
    <property type="match status" value="3"/>
</dbReference>
<name>L7LV11_RHIPC</name>
<dbReference type="GO" id="GO:0000978">
    <property type="term" value="F:RNA polymerase II cis-regulatory region sequence-specific DNA binding"/>
    <property type="evidence" value="ECO:0007669"/>
    <property type="project" value="TreeGrafter"/>
</dbReference>
<dbReference type="AlphaFoldDB" id="L7LV11"/>